<organism evidence="3 4">
    <name type="scientific">Microdochium trichocladiopsis</name>
    <dbReference type="NCBI Taxonomy" id="1682393"/>
    <lineage>
        <taxon>Eukaryota</taxon>
        <taxon>Fungi</taxon>
        <taxon>Dikarya</taxon>
        <taxon>Ascomycota</taxon>
        <taxon>Pezizomycotina</taxon>
        <taxon>Sordariomycetes</taxon>
        <taxon>Xylariomycetidae</taxon>
        <taxon>Xylariales</taxon>
        <taxon>Microdochiaceae</taxon>
        <taxon>Microdochium</taxon>
    </lineage>
</organism>
<evidence type="ECO:0000256" key="1">
    <source>
        <dbReference type="SAM" id="MobiDB-lite"/>
    </source>
</evidence>
<dbReference type="GeneID" id="70187380"/>
<evidence type="ECO:0000313" key="4">
    <source>
        <dbReference type="Proteomes" id="UP000756346"/>
    </source>
</evidence>
<name>A0A9P8YHX6_9PEZI</name>
<accession>A0A9P8YHX6</accession>
<evidence type="ECO:0000313" key="3">
    <source>
        <dbReference type="EMBL" id="KAH7040328.1"/>
    </source>
</evidence>
<dbReference type="Proteomes" id="UP000756346">
    <property type="component" value="Unassembled WGS sequence"/>
</dbReference>
<keyword evidence="2" id="KW-0812">Transmembrane</keyword>
<feature type="transmembrane region" description="Helical" evidence="2">
    <location>
        <begin position="73"/>
        <end position="92"/>
    </location>
</feature>
<keyword evidence="2" id="KW-0472">Membrane</keyword>
<sequence>MAANIDSAPVLTSTSTYPSTTTTTTSMCDPQTAAAINYATTTTTATSSSTTTSSSSGSSNSTKTWTQHLNHAIGARLFGIFVLLPWAMVMFWRGDWSDFDFGIDGDDCGGLSSSLSSSDDSDGNGDGNGNGDTEKDGNNDGYRGEDKEWEEMEMVMDSGPTTVSELVGGMLLLGAIIVVQGPLLWTMLDPAAAAK</sequence>
<dbReference type="EMBL" id="JAGTJQ010000001">
    <property type="protein sequence ID" value="KAH7040328.1"/>
    <property type="molecule type" value="Genomic_DNA"/>
</dbReference>
<evidence type="ECO:0000256" key="2">
    <source>
        <dbReference type="SAM" id="Phobius"/>
    </source>
</evidence>
<proteinExistence type="predicted"/>
<feature type="region of interest" description="Disordered" evidence="1">
    <location>
        <begin position="112"/>
        <end position="144"/>
    </location>
</feature>
<gene>
    <name evidence="3" type="ORF">B0I36DRAFT_357641</name>
</gene>
<comment type="caution">
    <text evidence="3">The sequence shown here is derived from an EMBL/GenBank/DDBJ whole genome shotgun (WGS) entry which is preliminary data.</text>
</comment>
<protein>
    <submittedName>
        <fullName evidence="3">Uncharacterized protein</fullName>
    </submittedName>
</protein>
<keyword evidence="2" id="KW-1133">Transmembrane helix</keyword>
<dbReference type="RefSeq" id="XP_046018383.1">
    <property type="nucleotide sequence ID" value="XM_046157834.1"/>
</dbReference>
<reference evidence="3" key="1">
    <citation type="journal article" date="2021" name="Nat. Commun.">
        <title>Genetic determinants of endophytism in the Arabidopsis root mycobiome.</title>
        <authorList>
            <person name="Mesny F."/>
            <person name="Miyauchi S."/>
            <person name="Thiergart T."/>
            <person name="Pickel B."/>
            <person name="Atanasova L."/>
            <person name="Karlsson M."/>
            <person name="Huettel B."/>
            <person name="Barry K.W."/>
            <person name="Haridas S."/>
            <person name="Chen C."/>
            <person name="Bauer D."/>
            <person name="Andreopoulos W."/>
            <person name="Pangilinan J."/>
            <person name="LaButti K."/>
            <person name="Riley R."/>
            <person name="Lipzen A."/>
            <person name="Clum A."/>
            <person name="Drula E."/>
            <person name="Henrissat B."/>
            <person name="Kohler A."/>
            <person name="Grigoriev I.V."/>
            <person name="Martin F.M."/>
            <person name="Hacquard S."/>
        </authorList>
    </citation>
    <scope>NUCLEOTIDE SEQUENCE</scope>
    <source>
        <strain evidence="3">MPI-CAGE-CH-0230</strain>
    </source>
</reference>
<feature type="transmembrane region" description="Helical" evidence="2">
    <location>
        <begin position="166"/>
        <end position="188"/>
    </location>
</feature>
<keyword evidence="4" id="KW-1185">Reference proteome</keyword>
<dbReference type="AlphaFoldDB" id="A0A9P8YHX6"/>
<feature type="compositionally biased region" description="Basic and acidic residues" evidence="1">
    <location>
        <begin position="132"/>
        <end position="144"/>
    </location>
</feature>